<proteinExistence type="predicted"/>
<dbReference type="EMBL" id="BMQA01000209">
    <property type="protein sequence ID" value="GGJ73742.1"/>
    <property type="molecule type" value="Genomic_DNA"/>
</dbReference>
<reference evidence="2" key="2">
    <citation type="submission" date="2020-09" db="EMBL/GenBank/DDBJ databases">
        <authorList>
            <person name="Sun Q."/>
            <person name="Ohkuma M."/>
        </authorList>
    </citation>
    <scope>NUCLEOTIDE SEQUENCE</scope>
    <source>
        <strain evidence="2">JCM 3086</strain>
    </source>
</reference>
<name>A0A917UQ11_9ACTN</name>
<comment type="caution">
    <text evidence="2">The sequence shown here is derived from an EMBL/GenBank/DDBJ whole genome shotgun (WGS) entry which is preliminary data.</text>
</comment>
<organism evidence="2 3">
    <name type="scientific">Streptomyces brasiliensis</name>
    <dbReference type="NCBI Taxonomy" id="1954"/>
    <lineage>
        <taxon>Bacteria</taxon>
        <taxon>Bacillati</taxon>
        <taxon>Actinomycetota</taxon>
        <taxon>Actinomycetes</taxon>
        <taxon>Kitasatosporales</taxon>
        <taxon>Streptomycetaceae</taxon>
        <taxon>Streptomyces</taxon>
    </lineage>
</organism>
<feature type="region of interest" description="Disordered" evidence="1">
    <location>
        <begin position="32"/>
        <end position="59"/>
    </location>
</feature>
<keyword evidence="3" id="KW-1185">Reference proteome</keyword>
<evidence type="ECO:0000313" key="2">
    <source>
        <dbReference type="EMBL" id="GGJ73742.1"/>
    </source>
</evidence>
<feature type="compositionally biased region" description="Basic and acidic residues" evidence="1">
    <location>
        <begin position="32"/>
        <end position="51"/>
    </location>
</feature>
<evidence type="ECO:0000313" key="3">
    <source>
        <dbReference type="Proteomes" id="UP000657574"/>
    </source>
</evidence>
<evidence type="ECO:0000256" key="1">
    <source>
        <dbReference type="SAM" id="MobiDB-lite"/>
    </source>
</evidence>
<protein>
    <submittedName>
        <fullName evidence="2">Uncharacterized protein</fullName>
    </submittedName>
</protein>
<gene>
    <name evidence="2" type="ORF">GCM10010121_100350</name>
</gene>
<dbReference type="Proteomes" id="UP000657574">
    <property type="component" value="Unassembled WGS sequence"/>
</dbReference>
<reference evidence="2" key="1">
    <citation type="journal article" date="2014" name="Int. J. Syst. Evol. Microbiol.">
        <title>Complete genome sequence of Corynebacterium casei LMG S-19264T (=DSM 44701T), isolated from a smear-ripened cheese.</title>
        <authorList>
            <consortium name="US DOE Joint Genome Institute (JGI-PGF)"/>
            <person name="Walter F."/>
            <person name="Albersmeier A."/>
            <person name="Kalinowski J."/>
            <person name="Ruckert C."/>
        </authorList>
    </citation>
    <scope>NUCLEOTIDE SEQUENCE</scope>
    <source>
        <strain evidence="2">JCM 3086</strain>
    </source>
</reference>
<sequence length="74" mass="8240">MASVLGLLEERERAARKRVEELQKPPLTLSLYHEHPIEHSPQAHDRRRPDKQTSMPICPACNGPLKAGAFVGSS</sequence>
<accession>A0A917UQ11</accession>
<dbReference type="AlphaFoldDB" id="A0A917UQ11"/>